<feature type="transmembrane region" description="Helical" evidence="2">
    <location>
        <begin position="143"/>
        <end position="159"/>
    </location>
</feature>
<feature type="transmembrane region" description="Helical" evidence="2">
    <location>
        <begin position="281"/>
        <end position="300"/>
    </location>
</feature>
<evidence type="ECO:0000313" key="4">
    <source>
        <dbReference type="Proteomes" id="UP001469365"/>
    </source>
</evidence>
<name>A0ABU9DY87_9BACL</name>
<dbReference type="RefSeq" id="WP_341420227.1">
    <property type="nucleotide sequence ID" value="NZ_JBBPCC010000044.1"/>
</dbReference>
<feature type="region of interest" description="Disordered" evidence="1">
    <location>
        <begin position="105"/>
        <end position="126"/>
    </location>
</feature>
<keyword evidence="4" id="KW-1185">Reference proteome</keyword>
<keyword evidence="2" id="KW-1133">Transmembrane helix</keyword>
<protein>
    <recommendedName>
        <fullName evidence="5">TM2 domain-containing protein</fullName>
    </recommendedName>
</protein>
<dbReference type="Proteomes" id="UP001469365">
    <property type="component" value="Unassembled WGS sequence"/>
</dbReference>
<feature type="transmembrane region" description="Helical" evidence="2">
    <location>
        <begin position="329"/>
        <end position="355"/>
    </location>
</feature>
<feature type="transmembrane region" description="Helical" evidence="2">
    <location>
        <begin position="30"/>
        <end position="49"/>
    </location>
</feature>
<accession>A0ABU9DY87</accession>
<comment type="caution">
    <text evidence="3">The sequence shown here is derived from an EMBL/GenBank/DDBJ whole genome shotgun (WGS) entry which is preliminary data.</text>
</comment>
<evidence type="ECO:0000256" key="1">
    <source>
        <dbReference type="SAM" id="MobiDB-lite"/>
    </source>
</evidence>
<feature type="transmembrane region" description="Helical" evidence="2">
    <location>
        <begin position="56"/>
        <end position="75"/>
    </location>
</feature>
<evidence type="ECO:0000313" key="3">
    <source>
        <dbReference type="EMBL" id="MEK8133098.1"/>
    </source>
</evidence>
<feature type="compositionally biased region" description="Basic and acidic residues" evidence="1">
    <location>
        <begin position="106"/>
        <end position="116"/>
    </location>
</feature>
<reference evidence="3 4" key="1">
    <citation type="submission" date="2024-04" db="EMBL/GenBank/DDBJ databases">
        <title>draft genome sequnece of Paenibacillus filicis.</title>
        <authorList>
            <person name="Kim D.-U."/>
        </authorList>
    </citation>
    <scope>NUCLEOTIDE SEQUENCE [LARGE SCALE GENOMIC DNA]</scope>
    <source>
        <strain evidence="3 4">KACC14197</strain>
    </source>
</reference>
<gene>
    <name evidence="3" type="ORF">WMW72_35070</name>
</gene>
<keyword evidence="2" id="KW-0472">Membrane</keyword>
<feature type="transmembrane region" description="Helical" evidence="2">
    <location>
        <begin position="166"/>
        <end position="184"/>
    </location>
</feature>
<sequence>MNNFKSPTVAFLLSLIPGFGHLYIGRTLRGLIFGVVFGGAFLLSLLLGFSREIEYGLVVAAFGFLVWLVNIFDVVRSLNRLSSPYPGYGDPASWNRGYGPSGPPYTDEHVTGRERPSGPGGPYEPYRTPQGEYYPPYPGKDRYFTIFLSFLPGLGHFHLGLMQRGLAFLALFFGLGIITAFLTATTSRGGFMLLLGALPIIWLYSMFDCVQQLNKSARGERLVDQTFFEDFQQGRESGKKNKTLALVLSIFPGAGHMYLGLQKRGLQFMAAFLFSVYFLDALRLTLFLFFIPILWFYSFFDALQQISRSGREPLEDVPLVEWLAKRQRWVGYGLLVLGGYYLIDQFLMSALQLWLSREALHRVINWYHNYFQTFVVAALLIGGGFFLLRKAQKK</sequence>
<evidence type="ECO:0000256" key="2">
    <source>
        <dbReference type="SAM" id="Phobius"/>
    </source>
</evidence>
<proteinExistence type="predicted"/>
<evidence type="ECO:0008006" key="5">
    <source>
        <dbReference type="Google" id="ProtNLM"/>
    </source>
</evidence>
<organism evidence="3 4">
    <name type="scientific">Paenibacillus filicis</name>
    <dbReference type="NCBI Taxonomy" id="669464"/>
    <lineage>
        <taxon>Bacteria</taxon>
        <taxon>Bacillati</taxon>
        <taxon>Bacillota</taxon>
        <taxon>Bacilli</taxon>
        <taxon>Bacillales</taxon>
        <taxon>Paenibacillaceae</taxon>
        <taxon>Paenibacillus</taxon>
    </lineage>
</organism>
<feature type="transmembrane region" description="Helical" evidence="2">
    <location>
        <begin position="190"/>
        <end position="207"/>
    </location>
</feature>
<feature type="transmembrane region" description="Helical" evidence="2">
    <location>
        <begin position="243"/>
        <end position="261"/>
    </location>
</feature>
<feature type="transmembrane region" description="Helical" evidence="2">
    <location>
        <begin position="367"/>
        <end position="388"/>
    </location>
</feature>
<keyword evidence="2" id="KW-0812">Transmembrane</keyword>
<dbReference type="EMBL" id="JBBPCC010000044">
    <property type="protein sequence ID" value="MEK8133098.1"/>
    <property type="molecule type" value="Genomic_DNA"/>
</dbReference>